<keyword evidence="2" id="KW-0677">Repeat</keyword>
<dbReference type="PANTHER" id="PTHR47447">
    <property type="entry name" value="OS03G0856100 PROTEIN"/>
    <property type="match status" value="1"/>
</dbReference>
<organism evidence="4 5">
    <name type="scientific">Fraxinus pennsylvanica</name>
    <dbReference type="NCBI Taxonomy" id="56036"/>
    <lineage>
        <taxon>Eukaryota</taxon>
        <taxon>Viridiplantae</taxon>
        <taxon>Streptophyta</taxon>
        <taxon>Embryophyta</taxon>
        <taxon>Tracheophyta</taxon>
        <taxon>Spermatophyta</taxon>
        <taxon>Magnoliopsida</taxon>
        <taxon>eudicotyledons</taxon>
        <taxon>Gunneridae</taxon>
        <taxon>Pentapetalae</taxon>
        <taxon>asterids</taxon>
        <taxon>lamiids</taxon>
        <taxon>Lamiales</taxon>
        <taxon>Oleaceae</taxon>
        <taxon>Oleeae</taxon>
        <taxon>Fraxinus</taxon>
    </lineage>
</organism>
<sequence>MEVDVCVPDRFTYNIIIHGVYWYCNAKRVDEAFGPLDRMKKRNVKPNDATYRFLVNGEFRSVPAHKALKLLPRWVDMEPDLPKVVYDTGLDLDETCQIFDYFLNQGIKVDFNASLALVEALYKSGREDGLCQVNQIIDGFDCFSEMIEWGVTPNAITYNVLIRSLCIAGDVSKAMKLLKKMQDDGIQPDVYSFNDLIQSFCRMNKVEKAQRLLTVTSMLSLDLHPDNFIYIAFIKDFCRSGRHHEAKELFLSREANGCIPDAYLFNSYVDALIKSDRVKEAQSIWLKYKD</sequence>
<keyword evidence="5" id="KW-1185">Reference proteome</keyword>
<proteinExistence type="inferred from homology"/>
<evidence type="ECO:0000313" key="5">
    <source>
        <dbReference type="Proteomes" id="UP000834106"/>
    </source>
</evidence>
<dbReference type="PROSITE" id="PS51375">
    <property type="entry name" value="PPR"/>
    <property type="match status" value="4"/>
</dbReference>
<evidence type="ECO:0000313" key="4">
    <source>
        <dbReference type="EMBL" id="CAI9779735.1"/>
    </source>
</evidence>
<comment type="similarity">
    <text evidence="1">Belongs to the PPR family. P subfamily.</text>
</comment>
<feature type="repeat" description="PPR" evidence="3">
    <location>
        <begin position="189"/>
        <end position="225"/>
    </location>
</feature>
<dbReference type="EMBL" id="OU503052">
    <property type="protein sequence ID" value="CAI9779735.1"/>
    <property type="molecule type" value="Genomic_DNA"/>
</dbReference>
<dbReference type="AlphaFoldDB" id="A0AAD2A1F5"/>
<gene>
    <name evidence="4" type="ORF">FPE_LOCUS27165</name>
</gene>
<accession>A0AAD2A1F5</accession>
<dbReference type="InterPro" id="IPR011990">
    <property type="entry name" value="TPR-like_helical_dom_sf"/>
</dbReference>
<reference evidence="4" key="1">
    <citation type="submission" date="2023-05" db="EMBL/GenBank/DDBJ databases">
        <authorList>
            <person name="Huff M."/>
        </authorList>
    </citation>
    <scope>NUCLEOTIDE SEQUENCE</scope>
</reference>
<feature type="repeat" description="PPR" evidence="3">
    <location>
        <begin position="226"/>
        <end position="260"/>
    </location>
</feature>
<evidence type="ECO:0000256" key="1">
    <source>
        <dbReference type="ARBA" id="ARBA00007626"/>
    </source>
</evidence>
<dbReference type="Proteomes" id="UP000834106">
    <property type="component" value="Chromosome 17"/>
</dbReference>
<dbReference type="Pfam" id="PF01535">
    <property type="entry name" value="PPR"/>
    <property type="match status" value="2"/>
</dbReference>
<protein>
    <recommendedName>
        <fullName evidence="6">Pentatricopeptide repeat-containing protein</fullName>
    </recommendedName>
</protein>
<dbReference type="Pfam" id="PF13041">
    <property type="entry name" value="PPR_2"/>
    <property type="match status" value="2"/>
</dbReference>
<dbReference type="NCBIfam" id="TIGR00756">
    <property type="entry name" value="PPR"/>
    <property type="match status" value="4"/>
</dbReference>
<dbReference type="PANTHER" id="PTHR47447:SF28">
    <property type="entry name" value="PENTACOTRIPEPTIDE-REPEAT REGION OF PRORP DOMAIN-CONTAINING PROTEIN"/>
    <property type="match status" value="1"/>
</dbReference>
<name>A0AAD2A1F5_9LAMI</name>
<evidence type="ECO:0000256" key="3">
    <source>
        <dbReference type="PROSITE-ProRule" id="PRU00708"/>
    </source>
</evidence>
<feature type="repeat" description="PPR" evidence="3">
    <location>
        <begin position="154"/>
        <end position="188"/>
    </location>
</feature>
<dbReference type="InterPro" id="IPR002885">
    <property type="entry name" value="PPR_rpt"/>
</dbReference>
<feature type="repeat" description="PPR" evidence="3">
    <location>
        <begin position="9"/>
        <end position="46"/>
    </location>
</feature>
<evidence type="ECO:0000256" key="2">
    <source>
        <dbReference type="ARBA" id="ARBA00022737"/>
    </source>
</evidence>
<dbReference type="Gene3D" id="1.25.40.10">
    <property type="entry name" value="Tetratricopeptide repeat domain"/>
    <property type="match status" value="3"/>
</dbReference>
<evidence type="ECO:0008006" key="6">
    <source>
        <dbReference type="Google" id="ProtNLM"/>
    </source>
</evidence>